<evidence type="ECO:0000259" key="1">
    <source>
        <dbReference type="SMART" id="SM00382"/>
    </source>
</evidence>
<dbReference type="PANTHER" id="PTHR42759:SF1">
    <property type="entry name" value="MAGNESIUM-CHELATASE SUBUNIT CHLD"/>
    <property type="match status" value="1"/>
</dbReference>
<organism evidence="2 3">
    <name type="scientific">Pseudoalteromonas luteoviolacea S4054</name>
    <dbReference type="NCBI Taxonomy" id="1129367"/>
    <lineage>
        <taxon>Bacteria</taxon>
        <taxon>Pseudomonadati</taxon>
        <taxon>Pseudomonadota</taxon>
        <taxon>Gammaproteobacteria</taxon>
        <taxon>Alteromonadales</taxon>
        <taxon>Pseudoalteromonadaceae</taxon>
        <taxon>Pseudoalteromonas</taxon>
    </lineage>
</organism>
<dbReference type="Pfam" id="PF07726">
    <property type="entry name" value="AAA_3"/>
    <property type="match status" value="2"/>
</dbReference>
<dbReference type="InterPro" id="IPR003593">
    <property type="entry name" value="AAA+_ATPase"/>
</dbReference>
<dbReference type="GO" id="GO:0016887">
    <property type="term" value="F:ATP hydrolysis activity"/>
    <property type="evidence" value="ECO:0007669"/>
    <property type="project" value="InterPro"/>
</dbReference>
<accession>A0A0F6A7H4</accession>
<feature type="domain" description="AAA+ ATPase" evidence="1">
    <location>
        <begin position="50"/>
        <end position="238"/>
    </location>
</feature>
<name>A0A0F6A7H4_9GAMM</name>
<dbReference type="SMART" id="SM00382">
    <property type="entry name" value="AAA"/>
    <property type="match status" value="1"/>
</dbReference>
<reference evidence="2 3" key="1">
    <citation type="journal article" date="2015" name="BMC Genomics">
        <title>Genome mining reveals unlocked bioactive potential of marine Gram-negative bacteria.</title>
        <authorList>
            <person name="Machado H."/>
            <person name="Sonnenschein E.C."/>
            <person name="Melchiorsen J."/>
            <person name="Gram L."/>
        </authorList>
    </citation>
    <scope>NUCLEOTIDE SEQUENCE [LARGE SCALE GENOMIC DNA]</scope>
    <source>
        <strain evidence="2 3">S4054</strain>
    </source>
</reference>
<dbReference type="InterPro" id="IPR011703">
    <property type="entry name" value="ATPase_AAA-3"/>
</dbReference>
<protein>
    <recommendedName>
        <fullName evidence="1">AAA+ ATPase domain-containing protein</fullName>
    </recommendedName>
</protein>
<dbReference type="RefSeq" id="WP_052961085.1">
    <property type="nucleotide sequence ID" value="NZ_AUXW01000171.1"/>
</dbReference>
<dbReference type="Gene3D" id="3.40.50.300">
    <property type="entry name" value="P-loop containing nucleotide triphosphate hydrolases"/>
    <property type="match status" value="1"/>
</dbReference>
<dbReference type="GO" id="GO:0005524">
    <property type="term" value="F:ATP binding"/>
    <property type="evidence" value="ECO:0007669"/>
    <property type="project" value="InterPro"/>
</dbReference>
<dbReference type="InterPro" id="IPR027417">
    <property type="entry name" value="P-loop_NTPase"/>
</dbReference>
<evidence type="ECO:0000313" key="2">
    <source>
        <dbReference type="EMBL" id="KKE82073.1"/>
    </source>
</evidence>
<gene>
    <name evidence="2" type="ORF">N479_20190</name>
</gene>
<dbReference type="InterPro" id="IPR050764">
    <property type="entry name" value="CbbQ/NirQ/NorQ/GpvN"/>
</dbReference>
<dbReference type="PANTHER" id="PTHR42759">
    <property type="entry name" value="MOXR FAMILY PROTEIN"/>
    <property type="match status" value="1"/>
</dbReference>
<dbReference type="AlphaFoldDB" id="A0A0F6A7H4"/>
<evidence type="ECO:0000313" key="3">
    <source>
        <dbReference type="Proteomes" id="UP000033434"/>
    </source>
</evidence>
<dbReference type="SUPFAM" id="SSF52540">
    <property type="entry name" value="P-loop containing nucleoside triphosphate hydrolases"/>
    <property type="match status" value="1"/>
</dbReference>
<sequence>MDFFLKQVISSQKLDRKIAKECIDILREQIKQIVIGQDEVVDQVVLCFLMGEHCLLEGLPGLAKTQLAKSLAQLSGLEFQRAQFVPDMMPQDLLYRETIDSSNKMGLRPIFGKVFTNIMVADEINRAPSKVQAALLEVCSEKEVSIITKSKTLAARPAIERLYDENEDPEGCRHEHVELEKKLSKIYFQVLDPNDLRKQLNQFMVVATMNPIEQEGVYPLSEAQMDRFAMRLQIRQPNQTDYGKISEQLFQSGHCGANPLDDKEVAKRHFHCLYFLTWLQTEKLFTESAHEKWRSNPLKAIIEHFIDFTHLQKPLFSGQNSARFGNKNTDENKQLLLNAQLKTWLKSDNHKYQQVAKNILTYLEDDNYPEVYSGASPRGLLKLIKAIHVKAFLNGEEPSFHHLKHIANYILNHRVKIVATRYGEADTSEFIERLLACFEPLSEDT</sequence>
<dbReference type="Gene3D" id="1.10.8.80">
    <property type="entry name" value="Magnesium chelatase subunit I, C-Terminal domain"/>
    <property type="match status" value="1"/>
</dbReference>
<comment type="caution">
    <text evidence="2">The sequence shown here is derived from an EMBL/GenBank/DDBJ whole genome shotgun (WGS) entry which is preliminary data.</text>
</comment>
<proteinExistence type="predicted"/>
<dbReference type="EMBL" id="AUXW01000171">
    <property type="protein sequence ID" value="KKE82073.1"/>
    <property type="molecule type" value="Genomic_DNA"/>
</dbReference>
<dbReference type="Proteomes" id="UP000033434">
    <property type="component" value="Unassembled WGS sequence"/>
</dbReference>
<dbReference type="PATRIC" id="fig|1129367.4.peg.4111"/>